<dbReference type="PANTHER" id="PTHR43668">
    <property type="entry name" value="ALLANTOINASE"/>
    <property type="match status" value="1"/>
</dbReference>
<dbReference type="OrthoDB" id="10258955at2759"/>
<feature type="region of interest" description="Disordered" evidence="1">
    <location>
        <begin position="36"/>
        <end position="64"/>
    </location>
</feature>
<dbReference type="GeneID" id="18814816"/>
<dbReference type="GO" id="GO:0006145">
    <property type="term" value="P:purine nucleobase catabolic process"/>
    <property type="evidence" value="ECO:0007669"/>
    <property type="project" value="TreeGrafter"/>
</dbReference>
<evidence type="ECO:0000313" key="3">
    <source>
        <dbReference type="EMBL" id="EGO25465.1"/>
    </source>
</evidence>
<accession>F8NSZ2</accession>
<dbReference type="Gene3D" id="3.20.20.140">
    <property type="entry name" value="Metal-dependent hydrolases"/>
    <property type="match status" value="2"/>
</dbReference>
<dbReference type="InterPro" id="IPR011059">
    <property type="entry name" value="Metal-dep_hydrolase_composite"/>
</dbReference>
<protein>
    <recommendedName>
        <fullName evidence="2">Amidohydrolase-related domain-containing protein</fullName>
    </recommendedName>
</protein>
<dbReference type="EMBL" id="GL945433">
    <property type="protein sequence ID" value="EGO25465.1"/>
    <property type="molecule type" value="Genomic_DNA"/>
</dbReference>
<dbReference type="GO" id="GO:0004038">
    <property type="term" value="F:allantoinase activity"/>
    <property type="evidence" value="ECO:0007669"/>
    <property type="project" value="TreeGrafter"/>
</dbReference>
<dbReference type="HOGENOM" id="CLU_006273_0_0_1"/>
<proteinExistence type="predicted"/>
<organism>
    <name type="scientific">Serpula lacrymans var. lacrymans (strain S7.9)</name>
    <name type="common">Dry rot fungus</name>
    <dbReference type="NCBI Taxonomy" id="578457"/>
    <lineage>
        <taxon>Eukaryota</taxon>
        <taxon>Fungi</taxon>
        <taxon>Dikarya</taxon>
        <taxon>Basidiomycota</taxon>
        <taxon>Agaricomycotina</taxon>
        <taxon>Agaricomycetes</taxon>
        <taxon>Agaricomycetidae</taxon>
        <taxon>Boletales</taxon>
        <taxon>Coniophorineae</taxon>
        <taxon>Serpulaceae</taxon>
        <taxon>Serpula</taxon>
    </lineage>
</organism>
<dbReference type="SUPFAM" id="SSF51556">
    <property type="entry name" value="Metallo-dependent hydrolases"/>
    <property type="match status" value="1"/>
</dbReference>
<dbReference type="RefSeq" id="XP_007317587.1">
    <property type="nucleotide sequence ID" value="XM_007317525.1"/>
</dbReference>
<dbReference type="InterPro" id="IPR032466">
    <property type="entry name" value="Metal_Hydrolase"/>
</dbReference>
<dbReference type="InterPro" id="IPR006680">
    <property type="entry name" value="Amidohydro-rel"/>
</dbReference>
<dbReference type="GO" id="GO:0005737">
    <property type="term" value="C:cytoplasm"/>
    <property type="evidence" value="ECO:0007669"/>
    <property type="project" value="TreeGrafter"/>
</dbReference>
<evidence type="ECO:0000259" key="2">
    <source>
        <dbReference type="Pfam" id="PF01979"/>
    </source>
</evidence>
<sequence length="924" mass="99831">MALHELYLRNKAIKVPTVYERLGAIERYVDSHLSTSTSPEQQLSSLNVKPGPPSDFHSRAESDRFVPGTKPTLLRNASIWTGRRSGLEVIHGDLLLDKGLIQFVGQARDVLGKYEGLDLTTVDLSGAWVTPGIIDIHSHIGAHSSPLLDGAYDINSYKGLVQPWLRILDGLNTHDDSYKLSISGGVTTSVILPGSVNSIGGQAFAIKLRPTEANTPGSMLLEPPYSINGSHVDPLSPPRWRQMKHACGENPSHAYSGTRMDTIWAFREGYEHARKIKEAQDEYCSKAFSGGWDGLGDFPEDLQWEALVDVLRGRVKVHAHCYEAVDLDALVRLTNEFQFPIAAFHHAHEAYLVPDLLKQAYGHPPAIVLFATEARYKREAYRGSEYAPRILAENGIDVIMKSDHPVLNSRFLLYEAQQAHYYGLPQNLALASVTSTPARIMGQDHRIGFIQQGYDADIVVWDSHPLSLGATPKQVYADGIPQIESPYTAIKPASLQNAPVAPNFDTEAFDTLKHTGLPPLEAKKAKPGETVVFTNISNIFVKAGSIIQQVYSPSKNIVPAIAIVKNGKVVCQGSETVCSKDLPSLRSKARWVDLEGGSISPGLVSFGSPLGLQEMQGELSTVDGSVIDPLSNVIPKLLEGGEVIHASDGLQYAARDALLAYRSGVTSGISAPKSTGFLSGFSTVFATGAANKLEKGALIQRNAALHVAISHSNSGPSISTQIATLRRLLLGTTNINEFSDAAEGKIPLVVKVESADVIASLIELKAEVEEQMGNKLQLTLVGASEAHLLAREIGEANVGVILIPSRPFPFTWESQRILPGPPITKDSAISLLLAHHVTVGIGIKEQWSARNTRFDAAWAALEADGQISEIQALSLASTNLETLLGVRSDLTDGDLVITRSGGLLDMQGKVIATISARRGVVDFI</sequence>
<dbReference type="SUPFAM" id="SSF51338">
    <property type="entry name" value="Composite domain of metallo-dependent hydrolases"/>
    <property type="match status" value="1"/>
</dbReference>
<dbReference type="KEGG" id="sla:SERLADRAFT_437205"/>
<dbReference type="InterPro" id="IPR050138">
    <property type="entry name" value="DHOase/Allantoinase_Hydrolase"/>
</dbReference>
<dbReference type="Proteomes" id="UP000008064">
    <property type="component" value="Unassembled WGS sequence"/>
</dbReference>
<dbReference type="PANTHER" id="PTHR43668:SF5">
    <property type="entry name" value="AMIDOHYDROLASE 3 DOMAIN-CONTAINING PROTEIN"/>
    <property type="match status" value="1"/>
</dbReference>
<feature type="compositionally biased region" description="Polar residues" evidence="1">
    <location>
        <begin position="36"/>
        <end position="47"/>
    </location>
</feature>
<name>F8NSZ2_SERL9</name>
<dbReference type="Pfam" id="PF01979">
    <property type="entry name" value="Amidohydro_1"/>
    <property type="match status" value="1"/>
</dbReference>
<evidence type="ECO:0000256" key="1">
    <source>
        <dbReference type="SAM" id="MobiDB-lite"/>
    </source>
</evidence>
<feature type="domain" description="Amidohydrolase-related" evidence="2">
    <location>
        <begin position="385"/>
        <end position="471"/>
    </location>
</feature>
<dbReference type="AlphaFoldDB" id="F8NSZ2"/>
<reference evidence="3" key="1">
    <citation type="submission" date="2011-04" db="EMBL/GenBank/DDBJ databases">
        <title>Evolution of plant cell wall degrading machinery underlies the functional diversity of forest fungi.</title>
        <authorList>
            <consortium name="US DOE Joint Genome Institute (JGI-PGF)"/>
            <person name="Eastwood D.C."/>
            <person name="Floudas D."/>
            <person name="Binder M."/>
            <person name="Majcherczyk A."/>
            <person name="Schneider P."/>
            <person name="Aerts A."/>
            <person name="Asiegbu F.O."/>
            <person name="Baker S.E."/>
            <person name="Barry K."/>
            <person name="Bendiksby M."/>
            <person name="Blumentritt M."/>
            <person name="Coutinho P.M."/>
            <person name="Cullen D."/>
            <person name="Cullen D."/>
            <person name="Gathman A."/>
            <person name="Goodell B."/>
            <person name="Henrissat B."/>
            <person name="Ihrmark K."/>
            <person name="Kauserud H."/>
            <person name="Kohler A."/>
            <person name="LaButti K."/>
            <person name="Lapidus A."/>
            <person name="Lavin J.L."/>
            <person name="Lee Y.-H."/>
            <person name="Lindquist E."/>
            <person name="Lilly W."/>
            <person name="Lucas S."/>
            <person name="Morin E."/>
            <person name="Murat C."/>
            <person name="Oguiza J.A."/>
            <person name="Park J."/>
            <person name="Pisabarro A.G."/>
            <person name="Riley R."/>
            <person name="Rosling A."/>
            <person name="Salamov A."/>
            <person name="Schmidt O."/>
            <person name="Schmutz J."/>
            <person name="Skrede I."/>
            <person name="Stenlid J."/>
            <person name="Wiebenga A."/>
            <person name="Xie X."/>
            <person name="Kues U."/>
            <person name="Hibbett D.S."/>
            <person name="Hoffmeister D."/>
            <person name="Hogberg N."/>
            <person name="Martin F."/>
            <person name="Grigoriev I.V."/>
            <person name="Watkinson S.C."/>
        </authorList>
    </citation>
    <scope>NUCLEOTIDE SEQUENCE</scope>
    <source>
        <strain evidence="3">S7.9</strain>
    </source>
</reference>
<gene>
    <name evidence="3" type="ORF">SERLADRAFT_437205</name>
</gene>